<dbReference type="Gene3D" id="1.10.3290.10">
    <property type="entry name" value="Fido-like domain"/>
    <property type="match status" value="1"/>
</dbReference>
<dbReference type="EMBL" id="JAHCVK010000009">
    <property type="protein sequence ID" value="MBT0654284.1"/>
    <property type="molecule type" value="Genomic_DNA"/>
</dbReference>
<feature type="transmembrane region" description="Helical" evidence="1">
    <location>
        <begin position="320"/>
        <end position="340"/>
    </location>
</feature>
<dbReference type="PANTHER" id="PTHR13504:SF38">
    <property type="entry name" value="FIDO DOMAIN-CONTAINING PROTEIN"/>
    <property type="match status" value="1"/>
</dbReference>
<dbReference type="InterPro" id="IPR003812">
    <property type="entry name" value="Fido"/>
</dbReference>
<keyword evidence="1" id="KW-1133">Transmembrane helix</keyword>
<dbReference type="Proteomes" id="UP000756860">
    <property type="component" value="Unassembled WGS sequence"/>
</dbReference>
<dbReference type="RefSeq" id="WP_214176292.1">
    <property type="nucleotide sequence ID" value="NZ_JAHCVK010000009.1"/>
</dbReference>
<feature type="domain" description="Fido" evidence="2">
    <location>
        <begin position="254"/>
        <end position="404"/>
    </location>
</feature>
<dbReference type="PROSITE" id="PS51459">
    <property type="entry name" value="FIDO"/>
    <property type="match status" value="1"/>
</dbReference>
<dbReference type="InterPro" id="IPR040198">
    <property type="entry name" value="Fido_containing"/>
</dbReference>
<evidence type="ECO:0000313" key="3">
    <source>
        <dbReference type="EMBL" id="MBT0654284.1"/>
    </source>
</evidence>
<sequence length="530" mass="59666">MVTHKAHRHRFPGPVKIFHELVLPETATPAGYAALIDAYGLRAPLPLTLAATGERHIVRTESGWHIFTPRHAPEPNLEAHLTFALKHEGLDLAVLKHLFVAVGAAEIEAIVRAKPTGRYSRRIWFLYEWLLGSRLDLPDATNGPYEPVVDPKLQWAISGEASHRHRVKNNLPGTPGFCPLVFRTKALDNFAAMNLASRAQEVVADVPKDILARTAAFLLLKDSRSSFAIEGESPSHDRIRRWGRAIGESGRRPLELEELLRLQAIVIGEERFVRLGLRKEGGFVGEHDRDARTPIPDHISAKPQDLQSLVNGMVAFDRGAALSLDAVIAAAVLAFGFVYAHPFMDGNGRIHRYLIHHVLAQRGFNPAGVVFPVSASILARIAEYRAALESYSVRLLPMIEWQPTKDGNVQVLNETADFYRYFDATPHAEFLYNCVRQTIEEDLPRETEFLKRYDQFRTSIETILEMPTRTIDQLFRFLHQNAGHLSKRARGKEFRLLKEDEVAAVEAAYFASFTAATIERPRQKQTGRKK</sequence>
<reference evidence="3 4" key="1">
    <citation type="submission" date="2021-05" db="EMBL/GenBank/DDBJ databases">
        <title>The draft genome of Geobacter luticola JCM 17780.</title>
        <authorList>
            <person name="Xu Z."/>
            <person name="Masuda Y."/>
            <person name="Itoh H."/>
            <person name="Senoo K."/>
        </authorList>
    </citation>
    <scope>NUCLEOTIDE SEQUENCE [LARGE SCALE GENOMIC DNA]</scope>
    <source>
        <strain evidence="3 4">JCM 17780</strain>
    </source>
</reference>
<name>A0ABS5SI24_9BACT</name>
<keyword evidence="1" id="KW-0812">Transmembrane</keyword>
<keyword evidence="4" id="KW-1185">Reference proteome</keyword>
<proteinExistence type="predicted"/>
<gene>
    <name evidence="3" type="ORF">KI810_14560</name>
</gene>
<organism evidence="3 4">
    <name type="scientific">Geomobilimonas luticola</name>
    <dbReference type="NCBI Taxonomy" id="1114878"/>
    <lineage>
        <taxon>Bacteria</taxon>
        <taxon>Pseudomonadati</taxon>
        <taxon>Thermodesulfobacteriota</taxon>
        <taxon>Desulfuromonadia</taxon>
        <taxon>Geobacterales</taxon>
        <taxon>Geobacteraceae</taxon>
        <taxon>Geomobilimonas</taxon>
    </lineage>
</organism>
<evidence type="ECO:0000259" key="2">
    <source>
        <dbReference type="PROSITE" id="PS51459"/>
    </source>
</evidence>
<evidence type="ECO:0000256" key="1">
    <source>
        <dbReference type="SAM" id="Phobius"/>
    </source>
</evidence>
<protein>
    <submittedName>
        <fullName evidence="3">Fic family protein</fullName>
    </submittedName>
</protein>
<evidence type="ECO:0000313" key="4">
    <source>
        <dbReference type="Proteomes" id="UP000756860"/>
    </source>
</evidence>
<comment type="caution">
    <text evidence="3">The sequence shown here is derived from an EMBL/GenBank/DDBJ whole genome shotgun (WGS) entry which is preliminary data.</text>
</comment>
<dbReference type="SUPFAM" id="SSF140931">
    <property type="entry name" value="Fic-like"/>
    <property type="match status" value="1"/>
</dbReference>
<dbReference type="Pfam" id="PF02661">
    <property type="entry name" value="Fic"/>
    <property type="match status" value="1"/>
</dbReference>
<accession>A0ABS5SI24</accession>
<dbReference type="PANTHER" id="PTHR13504">
    <property type="entry name" value="FIDO DOMAIN-CONTAINING PROTEIN DDB_G0283145"/>
    <property type="match status" value="1"/>
</dbReference>
<dbReference type="InterPro" id="IPR036597">
    <property type="entry name" value="Fido-like_dom_sf"/>
</dbReference>
<keyword evidence="1" id="KW-0472">Membrane</keyword>